<gene>
    <name evidence="1" type="ORF">MO867_02210</name>
</gene>
<dbReference type="SUPFAM" id="SSF69279">
    <property type="entry name" value="Phage tail proteins"/>
    <property type="match status" value="1"/>
</dbReference>
<evidence type="ECO:0000313" key="1">
    <source>
        <dbReference type="EMBL" id="MCO1333145.1"/>
    </source>
</evidence>
<reference evidence="1" key="1">
    <citation type="journal article" date="2022" name="Arch. Microbiol.">
        <title>Microbulbifer okhotskensis sp. nov., isolated from a deep bottom sediment of the Okhotsk Sea.</title>
        <authorList>
            <person name="Romanenko L."/>
            <person name="Kurilenko V."/>
            <person name="Otstavnykh N."/>
            <person name="Velansky P."/>
            <person name="Isaeva M."/>
            <person name="Mikhailov V."/>
        </authorList>
    </citation>
    <scope>NUCLEOTIDE SEQUENCE</scope>
    <source>
        <strain evidence="1">OS29</strain>
    </source>
</reference>
<dbReference type="Pfam" id="PF05954">
    <property type="entry name" value="Phage_GPD"/>
    <property type="match status" value="1"/>
</dbReference>
<dbReference type="Gene3D" id="3.30.1920.10">
    <property type="entry name" value="Baseplate protein-like domains - 2 layer sandwich fold"/>
    <property type="match status" value="1"/>
</dbReference>
<evidence type="ECO:0008006" key="3">
    <source>
        <dbReference type="Google" id="ProtNLM"/>
    </source>
</evidence>
<keyword evidence="2" id="KW-1185">Reference proteome</keyword>
<accession>A0A9X2EK93</accession>
<dbReference type="RefSeq" id="WP_252464314.1">
    <property type="nucleotide sequence ID" value="NZ_JALBWM010000005.1"/>
</dbReference>
<name>A0A9X2EK93_9GAMM</name>
<evidence type="ECO:0000313" key="2">
    <source>
        <dbReference type="Proteomes" id="UP001139028"/>
    </source>
</evidence>
<comment type="caution">
    <text evidence="1">The sequence shown here is derived from an EMBL/GenBank/DDBJ whole genome shotgun (WGS) entry which is preliminary data.</text>
</comment>
<sequence>MRPIFRILADQQDITDTIRDRLLSLRITDEAGNQSDTVELQLDDRDEKIQWPSHGAELEISLGADQNQLTRMGLYIVDDIEHSGPPNTITVRGKAADMRASIKAPKTRSWDGITLGALVQTIAGEHGLSAKISEQLALIAIEHIDQSNESDLHLLTRLARQHGAVSKPVAGFLVFVSKGEAKSATGQQLPLVEIPKHQISRHRMTQAERGKYQSVKAYWHDNDTAEKQSVLVGDGEPVFAIRHTYNDAQEATRAATAKLQSLRRGTATLSLTLLGRPELQAEGKLRISGIRDPVNGEWVINRVEHQLDSSGLQTRCDAEVPNN</sequence>
<organism evidence="1 2">
    <name type="scientific">Microbulbifer okhotskensis</name>
    <dbReference type="NCBI Taxonomy" id="2926617"/>
    <lineage>
        <taxon>Bacteria</taxon>
        <taxon>Pseudomonadati</taxon>
        <taxon>Pseudomonadota</taxon>
        <taxon>Gammaproteobacteria</taxon>
        <taxon>Cellvibrionales</taxon>
        <taxon>Microbulbiferaceae</taxon>
        <taxon>Microbulbifer</taxon>
    </lineage>
</organism>
<dbReference type="AlphaFoldDB" id="A0A9X2EK93"/>
<dbReference type="EMBL" id="JALBWM010000005">
    <property type="protein sequence ID" value="MCO1333145.1"/>
    <property type="molecule type" value="Genomic_DNA"/>
</dbReference>
<dbReference type="Gene3D" id="3.55.50.10">
    <property type="entry name" value="Baseplate protein-like domains"/>
    <property type="match status" value="1"/>
</dbReference>
<protein>
    <recommendedName>
        <fullName evidence="3">Phage protein D</fullName>
    </recommendedName>
</protein>
<dbReference type="Proteomes" id="UP001139028">
    <property type="component" value="Unassembled WGS sequence"/>
</dbReference>
<dbReference type="Gene3D" id="2.30.300.10">
    <property type="entry name" value="Baseplate protein-like domain - beta roll fold"/>
    <property type="match status" value="1"/>
</dbReference>
<dbReference type="PANTHER" id="PTHR35862">
    <property type="entry name" value="FELS-2 PROPHAGE PROTEIN"/>
    <property type="match status" value="1"/>
</dbReference>
<dbReference type="PANTHER" id="PTHR35862:SF3">
    <property type="entry name" value="FELS-2 PROPHAGE PROTEIN"/>
    <property type="match status" value="1"/>
</dbReference>
<dbReference type="InterPro" id="IPR023399">
    <property type="entry name" value="Baseplate-like_2-layer_sand"/>
</dbReference>
<proteinExistence type="predicted"/>
<dbReference type="InterPro" id="IPR052726">
    <property type="entry name" value="Phage_Baseplate_Hub"/>
</dbReference>